<protein>
    <submittedName>
        <fullName evidence="1">Uncharacterized protein</fullName>
    </submittedName>
</protein>
<sequence>MTINILSYHFLTISLSLDDVVSVFSDGKETSFCDNVSNICSIEPIAHLHQSFKVKLALLFDLGSVNLEDLKSSVLVRKRDLDLSVQSSSSQQSRVQGIWSVGSHDDLSLAQVVESVHLIEQFHQRSLDLSICRNSPIYLSTIADAGEKMKLAPIVAATAFANSVFPVPGGPYSSTPFGGLIPTLMNSSGFFRGNSITSLSSRTCSVKPPIPPNEISPGSNVVILYTKGSTSRGRIRITVNVVMSNATRTPFFNFSRFMVERHPTMYRGPEEAFTMNLSSSNCFSTSPMICPMDCNALMSSSVFVNFFSRSLIPKRASFKRDSH</sequence>
<name>A0A9P8PGB7_9ASCO</name>
<reference evidence="1" key="2">
    <citation type="submission" date="2021-01" db="EMBL/GenBank/DDBJ databases">
        <authorList>
            <person name="Schikora-Tamarit M.A."/>
        </authorList>
    </citation>
    <scope>NUCLEOTIDE SEQUENCE</scope>
    <source>
        <strain evidence="1">CBS6075</strain>
    </source>
</reference>
<accession>A0A9P8PGB7</accession>
<dbReference type="PANTHER" id="PTHR37449:SF1">
    <property type="entry name" value="OS02G0159950 PROTEIN"/>
    <property type="match status" value="1"/>
</dbReference>
<dbReference type="Proteomes" id="UP000769157">
    <property type="component" value="Unassembled WGS sequence"/>
</dbReference>
<dbReference type="EMBL" id="JAEUBE010000087">
    <property type="protein sequence ID" value="KAH3670754.1"/>
    <property type="molecule type" value="Genomic_DNA"/>
</dbReference>
<dbReference type="OrthoDB" id="7916205at2759"/>
<evidence type="ECO:0000313" key="2">
    <source>
        <dbReference type="Proteomes" id="UP000769157"/>
    </source>
</evidence>
<dbReference type="PANTHER" id="PTHR37449">
    <property type="match status" value="1"/>
</dbReference>
<dbReference type="GeneID" id="70233238"/>
<dbReference type="RefSeq" id="XP_046064179.1">
    <property type="nucleotide sequence ID" value="XM_046202013.1"/>
</dbReference>
<proteinExistence type="predicted"/>
<reference evidence="1" key="1">
    <citation type="journal article" date="2021" name="Open Biol.">
        <title>Shared evolutionary footprints suggest mitochondrial oxidative damage underlies multiple complex I losses in fungi.</title>
        <authorList>
            <person name="Schikora-Tamarit M.A."/>
            <person name="Marcet-Houben M."/>
            <person name="Nosek J."/>
            <person name="Gabaldon T."/>
        </authorList>
    </citation>
    <scope>NUCLEOTIDE SEQUENCE</scope>
    <source>
        <strain evidence="1">CBS6075</strain>
    </source>
</reference>
<dbReference type="AlphaFoldDB" id="A0A9P8PGB7"/>
<evidence type="ECO:0000313" key="1">
    <source>
        <dbReference type="EMBL" id="KAH3670754.1"/>
    </source>
</evidence>
<keyword evidence="2" id="KW-1185">Reference proteome</keyword>
<organism evidence="1 2">
    <name type="scientific">Ogataea philodendri</name>
    <dbReference type="NCBI Taxonomy" id="1378263"/>
    <lineage>
        <taxon>Eukaryota</taxon>
        <taxon>Fungi</taxon>
        <taxon>Dikarya</taxon>
        <taxon>Ascomycota</taxon>
        <taxon>Saccharomycotina</taxon>
        <taxon>Pichiomycetes</taxon>
        <taxon>Pichiales</taxon>
        <taxon>Pichiaceae</taxon>
        <taxon>Ogataea</taxon>
    </lineage>
</organism>
<comment type="caution">
    <text evidence="1">The sequence shown here is derived from an EMBL/GenBank/DDBJ whole genome shotgun (WGS) entry which is preliminary data.</text>
</comment>
<gene>
    <name evidence="1" type="ORF">OGAPHI_001270</name>
</gene>